<dbReference type="Gene3D" id="3.40.50.620">
    <property type="entry name" value="HUPs"/>
    <property type="match status" value="1"/>
</dbReference>
<dbReference type="PANTHER" id="PTHR46268">
    <property type="entry name" value="STRESS RESPONSE PROTEIN NHAX"/>
    <property type="match status" value="1"/>
</dbReference>
<sequence>MYESSKDLSSAKRLIGNFLEYFIDTFRIFCKPFSVFWAICRLHLVCVSYSSCWRLILSNWFDRAMADYKKLLIPIDFSEHSELAARQGISLATIYKATVYFLYVGDDAERSAQRLSKFLAHKIGYEMPVSVKKLVAQGNPASVILSAAKKIGADVIVMGSRGVSGLRHLMQGSVSEKVLRQAHCPVLIIKKPRATGSDNYVMPQIRDTSGTFQVDKILVPLDFSPASKQAFYHAVLFASRYNATIYTLTVFEKKLKETSADDEEHTVIMLHGEKIKLWEVFPRLLEESGGDHSRLRIKRMLLPGDPFSKIESIVEKKEIDLVVMGTNGRTGLEHLLLGSVAEKALRSLSCSIMTIRAVG</sequence>
<accession>A0A0S6VT93</accession>
<dbReference type="HOGENOM" id="CLU_049301_2_1_0"/>
<protein>
    <submittedName>
        <fullName evidence="3">UspA domain protein</fullName>
    </submittedName>
</protein>
<dbReference type="Gene3D" id="3.40.50.12370">
    <property type="match status" value="1"/>
</dbReference>
<evidence type="ECO:0000259" key="2">
    <source>
        <dbReference type="Pfam" id="PF00582"/>
    </source>
</evidence>
<feature type="domain" description="UspA" evidence="2">
    <location>
        <begin position="68"/>
        <end position="190"/>
    </location>
</feature>
<feature type="domain" description="UspA" evidence="2">
    <location>
        <begin position="215"/>
        <end position="356"/>
    </location>
</feature>
<keyword evidence="4" id="KW-1185">Reference proteome</keyword>
<evidence type="ECO:0000313" key="4">
    <source>
        <dbReference type="Proteomes" id="UP000030700"/>
    </source>
</evidence>
<dbReference type="STRING" id="1499966.U14_01966"/>
<name>A0A0S6VT93_9BACT</name>
<reference evidence="3" key="1">
    <citation type="journal article" date="2015" name="PeerJ">
        <title>First genomic representation of candidate bacterial phylum KSB3 points to enhanced environmental sensing as a trigger of wastewater bulking.</title>
        <authorList>
            <person name="Sekiguchi Y."/>
            <person name="Ohashi A."/>
            <person name="Parks D.H."/>
            <person name="Yamauchi T."/>
            <person name="Tyson G.W."/>
            <person name="Hugenholtz P."/>
        </authorList>
    </citation>
    <scope>NUCLEOTIDE SEQUENCE [LARGE SCALE GENOMIC DNA]</scope>
</reference>
<evidence type="ECO:0000313" key="3">
    <source>
        <dbReference type="EMBL" id="GAK50733.1"/>
    </source>
</evidence>
<dbReference type="AlphaFoldDB" id="A0A0S6VT93"/>
<dbReference type="InterPro" id="IPR006015">
    <property type="entry name" value="Universal_stress_UspA"/>
</dbReference>
<organism evidence="3">
    <name type="scientific">Candidatus Moduliflexus flocculans</name>
    <dbReference type="NCBI Taxonomy" id="1499966"/>
    <lineage>
        <taxon>Bacteria</taxon>
        <taxon>Candidatus Moduliflexota</taxon>
        <taxon>Candidatus Moduliflexia</taxon>
        <taxon>Candidatus Moduliflexales</taxon>
        <taxon>Candidatus Moduliflexaceae</taxon>
    </lineage>
</organism>
<dbReference type="EMBL" id="DF820456">
    <property type="protein sequence ID" value="GAK50733.1"/>
    <property type="molecule type" value="Genomic_DNA"/>
</dbReference>
<dbReference type="PRINTS" id="PR01438">
    <property type="entry name" value="UNVRSLSTRESS"/>
</dbReference>
<dbReference type="PANTHER" id="PTHR46268:SF6">
    <property type="entry name" value="UNIVERSAL STRESS PROTEIN UP12"/>
    <property type="match status" value="1"/>
</dbReference>
<dbReference type="InterPro" id="IPR006016">
    <property type="entry name" value="UspA"/>
</dbReference>
<dbReference type="InterPro" id="IPR014729">
    <property type="entry name" value="Rossmann-like_a/b/a_fold"/>
</dbReference>
<dbReference type="SUPFAM" id="SSF52402">
    <property type="entry name" value="Adenine nucleotide alpha hydrolases-like"/>
    <property type="match status" value="2"/>
</dbReference>
<comment type="similarity">
    <text evidence="1">Belongs to the universal stress protein A family.</text>
</comment>
<dbReference type="Proteomes" id="UP000030700">
    <property type="component" value="Unassembled WGS sequence"/>
</dbReference>
<proteinExistence type="inferred from homology"/>
<evidence type="ECO:0000256" key="1">
    <source>
        <dbReference type="ARBA" id="ARBA00008791"/>
    </source>
</evidence>
<dbReference type="CDD" id="cd00293">
    <property type="entry name" value="USP-like"/>
    <property type="match status" value="2"/>
</dbReference>
<dbReference type="Pfam" id="PF00582">
    <property type="entry name" value="Usp"/>
    <property type="match status" value="2"/>
</dbReference>
<gene>
    <name evidence="3" type="ORF">U14_01966</name>
</gene>